<gene>
    <name evidence="3" type="ORF">WIX40_18865</name>
</gene>
<organism evidence="3 4">
    <name type="scientific">Ochrobactrum teleogrylli</name>
    <dbReference type="NCBI Taxonomy" id="2479765"/>
    <lineage>
        <taxon>Bacteria</taxon>
        <taxon>Pseudomonadati</taxon>
        <taxon>Pseudomonadota</taxon>
        <taxon>Alphaproteobacteria</taxon>
        <taxon>Hyphomicrobiales</taxon>
        <taxon>Brucellaceae</taxon>
        <taxon>Brucella/Ochrobactrum group</taxon>
        <taxon>Ochrobactrum</taxon>
    </lineage>
</organism>
<name>A0ABD5K211_9HYPH</name>
<feature type="region of interest" description="Disordered" evidence="2">
    <location>
        <begin position="105"/>
        <end position="139"/>
    </location>
</feature>
<dbReference type="AlphaFoldDB" id="A0ABD5K211"/>
<dbReference type="EMBL" id="JBBHKQ010000002">
    <property type="protein sequence ID" value="MEJ5902165.1"/>
    <property type="molecule type" value="Genomic_DNA"/>
</dbReference>
<sequence>MEFDRESYFRMKNPIRNVVVEYKNRRARKSGNSLWGNLDLKSIAREVDKDVKAPHAAEPSKPAIPQTSSKPAETIQEPAPQGKAIVEPVILEAITSQQETKTLPAIAAPVSATPEKKKRNTRRHLKPIADKPVKAKPSPRAKLDILDELQALEAENAALKRQLAEKLAAENQKMRKMLHRIETQIEP</sequence>
<evidence type="ECO:0008006" key="5">
    <source>
        <dbReference type="Google" id="ProtNLM"/>
    </source>
</evidence>
<comment type="caution">
    <text evidence="3">The sequence shown here is derived from an EMBL/GenBank/DDBJ whole genome shotgun (WGS) entry which is preliminary data.</text>
</comment>
<evidence type="ECO:0000313" key="3">
    <source>
        <dbReference type="EMBL" id="MEJ5902165.1"/>
    </source>
</evidence>
<dbReference type="Proteomes" id="UP001362311">
    <property type="component" value="Unassembled WGS sequence"/>
</dbReference>
<protein>
    <recommendedName>
        <fullName evidence="5">Transcriptional regulator</fullName>
    </recommendedName>
</protein>
<accession>A0ABD5K211</accession>
<keyword evidence="1" id="KW-0175">Coiled coil</keyword>
<evidence type="ECO:0000256" key="2">
    <source>
        <dbReference type="SAM" id="MobiDB-lite"/>
    </source>
</evidence>
<reference evidence="3 4" key="1">
    <citation type="submission" date="2024-03" db="EMBL/GenBank/DDBJ databases">
        <title>Reference genomes for the five species model microbial community.</title>
        <authorList>
            <person name="Padfield D."/>
        </authorList>
    </citation>
    <scope>NUCLEOTIDE SEQUENCE [LARGE SCALE GENOMIC DNA]</scope>
    <source>
        <strain evidence="3 4">AB1</strain>
    </source>
</reference>
<feature type="region of interest" description="Disordered" evidence="2">
    <location>
        <begin position="49"/>
        <end position="81"/>
    </location>
</feature>
<proteinExistence type="predicted"/>
<evidence type="ECO:0000313" key="4">
    <source>
        <dbReference type="Proteomes" id="UP001362311"/>
    </source>
</evidence>
<feature type="compositionally biased region" description="Basic residues" evidence="2">
    <location>
        <begin position="116"/>
        <end position="126"/>
    </location>
</feature>
<dbReference type="RefSeq" id="WP_339441419.1">
    <property type="nucleotide sequence ID" value="NZ_JBBHKQ010000002.1"/>
</dbReference>
<feature type="coiled-coil region" evidence="1">
    <location>
        <begin position="142"/>
        <end position="184"/>
    </location>
</feature>
<evidence type="ECO:0000256" key="1">
    <source>
        <dbReference type="SAM" id="Coils"/>
    </source>
</evidence>